<accession>A0A0M2SWX0</accession>
<dbReference type="OrthoDB" id="2222217at2"/>
<name>A0A0M2SWX0_9BACI</name>
<evidence type="ECO:0000313" key="2">
    <source>
        <dbReference type="Proteomes" id="UP000034166"/>
    </source>
</evidence>
<gene>
    <name evidence="1" type="ORF">WQ57_13475</name>
</gene>
<dbReference type="RefSeq" id="WP_046524300.1">
    <property type="nucleotide sequence ID" value="NZ_LAYY01000014.1"/>
</dbReference>
<comment type="caution">
    <text evidence="1">The sequence shown here is derived from an EMBL/GenBank/DDBJ whole genome shotgun (WGS) entry which is preliminary data.</text>
</comment>
<protein>
    <recommendedName>
        <fullName evidence="3">Immunity protein 22</fullName>
    </recommendedName>
</protein>
<dbReference type="InterPro" id="IPR025560">
    <property type="entry name" value="Imm22"/>
</dbReference>
<evidence type="ECO:0000313" key="1">
    <source>
        <dbReference type="EMBL" id="KKK37457.1"/>
    </source>
</evidence>
<dbReference type="EMBL" id="LAYY01000014">
    <property type="protein sequence ID" value="KKK37457.1"/>
    <property type="molecule type" value="Genomic_DNA"/>
</dbReference>
<proteinExistence type="predicted"/>
<organism evidence="1 2">
    <name type="scientific">Mesobacillus campisalis</name>
    <dbReference type="NCBI Taxonomy" id="1408103"/>
    <lineage>
        <taxon>Bacteria</taxon>
        <taxon>Bacillati</taxon>
        <taxon>Bacillota</taxon>
        <taxon>Bacilli</taxon>
        <taxon>Bacillales</taxon>
        <taxon>Bacillaceae</taxon>
        <taxon>Mesobacillus</taxon>
    </lineage>
</organism>
<dbReference type="Pfam" id="PF14112">
    <property type="entry name" value="DUF4284"/>
    <property type="match status" value="1"/>
</dbReference>
<dbReference type="AlphaFoldDB" id="A0A0M2SWX0"/>
<reference evidence="1 2" key="1">
    <citation type="submission" date="2015-04" db="EMBL/GenBank/DDBJ databases">
        <title>Taxonomic description and genome sequence of Bacillus campisalis sp. nov., a novel member of the genus Bacillus isolated from solar saltern.</title>
        <authorList>
            <person name="Mathan Kumar R."/>
            <person name="Kaur G."/>
            <person name="Kumar A."/>
            <person name="Singh N.K."/>
            <person name="Kaur N."/>
            <person name="Kumar N."/>
            <person name="Mayilraj S."/>
        </authorList>
    </citation>
    <scope>NUCLEOTIDE SEQUENCE [LARGE SCALE GENOMIC DNA]</scope>
    <source>
        <strain evidence="1 2">SA2-6</strain>
    </source>
</reference>
<dbReference type="PATRIC" id="fig|1408103.3.peg.3025"/>
<dbReference type="Proteomes" id="UP000034166">
    <property type="component" value="Unassembled WGS sequence"/>
</dbReference>
<sequence>MEREGYVSLWVGEFDSQEKLDDYLDIEFTEDGDALLSEFEKDFSIEYDDIDFREAVYFKQPPATFQETLKGFSYDDIITTRFTGQYAKDLPHIFNTVVLLYNFKYDGGSALAKGGANQLRYIGGVCYR</sequence>
<keyword evidence="2" id="KW-1185">Reference proteome</keyword>
<evidence type="ECO:0008006" key="3">
    <source>
        <dbReference type="Google" id="ProtNLM"/>
    </source>
</evidence>